<dbReference type="EMBL" id="JAJVDC020000121">
    <property type="protein sequence ID" value="KAL1623328.1"/>
    <property type="molecule type" value="Genomic_DNA"/>
</dbReference>
<organism evidence="3 4">
    <name type="scientific">Neofusicoccum ribis</name>
    <dbReference type="NCBI Taxonomy" id="45134"/>
    <lineage>
        <taxon>Eukaryota</taxon>
        <taxon>Fungi</taxon>
        <taxon>Dikarya</taxon>
        <taxon>Ascomycota</taxon>
        <taxon>Pezizomycotina</taxon>
        <taxon>Dothideomycetes</taxon>
        <taxon>Dothideomycetes incertae sedis</taxon>
        <taxon>Botryosphaeriales</taxon>
        <taxon>Botryosphaeriaceae</taxon>
        <taxon>Neofusicoccum</taxon>
    </lineage>
</organism>
<sequence length="59" mass="5770">MKYSIAAVFFALVALAAAAPVAVSDPGDTAPVMSNGETTVPFANTGNPGNAMDAADAAK</sequence>
<evidence type="ECO:0000256" key="2">
    <source>
        <dbReference type="SAM" id="SignalP"/>
    </source>
</evidence>
<proteinExistence type="predicted"/>
<evidence type="ECO:0000313" key="4">
    <source>
        <dbReference type="Proteomes" id="UP001521116"/>
    </source>
</evidence>
<dbReference type="Proteomes" id="UP001521116">
    <property type="component" value="Unassembled WGS sequence"/>
</dbReference>
<evidence type="ECO:0000256" key="1">
    <source>
        <dbReference type="SAM" id="MobiDB-lite"/>
    </source>
</evidence>
<name>A0ABR3SKF5_9PEZI</name>
<feature type="signal peptide" evidence="2">
    <location>
        <begin position="1"/>
        <end position="18"/>
    </location>
</feature>
<evidence type="ECO:0000313" key="3">
    <source>
        <dbReference type="EMBL" id="KAL1623328.1"/>
    </source>
</evidence>
<accession>A0ABR3SKF5</accession>
<feature type="compositionally biased region" description="Polar residues" evidence="1">
    <location>
        <begin position="35"/>
        <end position="48"/>
    </location>
</feature>
<keyword evidence="2" id="KW-0732">Signal</keyword>
<keyword evidence="4" id="KW-1185">Reference proteome</keyword>
<comment type="caution">
    <text evidence="3">The sequence shown here is derived from an EMBL/GenBank/DDBJ whole genome shotgun (WGS) entry which is preliminary data.</text>
</comment>
<gene>
    <name evidence="3" type="ORF">SLS56_008328</name>
</gene>
<reference evidence="3 4" key="1">
    <citation type="submission" date="2024-02" db="EMBL/GenBank/DDBJ databases">
        <title>De novo assembly and annotation of 12 fungi associated with fruit tree decline syndrome in Ontario, Canada.</title>
        <authorList>
            <person name="Sulman M."/>
            <person name="Ellouze W."/>
            <person name="Ilyukhin E."/>
        </authorList>
    </citation>
    <scope>NUCLEOTIDE SEQUENCE [LARGE SCALE GENOMIC DNA]</scope>
    <source>
        <strain evidence="3 4">M1-105</strain>
    </source>
</reference>
<feature type="chain" id="PRO_5047286505" evidence="2">
    <location>
        <begin position="19"/>
        <end position="59"/>
    </location>
</feature>
<feature type="region of interest" description="Disordered" evidence="1">
    <location>
        <begin position="27"/>
        <end position="59"/>
    </location>
</feature>
<protein>
    <submittedName>
        <fullName evidence="3">Uncharacterized protein</fullName>
    </submittedName>
</protein>